<dbReference type="NCBIfam" id="TIGR00520">
    <property type="entry name" value="asnASE_II"/>
    <property type="match status" value="1"/>
</dbReference>
<evidence type="ECO:0000313" key="12">
    <source>
        <dbReference type="Proteomes" id="UP000249577"/>
    </source>
</evidence>
<dbReference type="SMART" id="SM00870">
    <property type="entry name" value="Asparaginase"/>
    <property type="match status" value="1"/>
</dbReference>
<feature type="active site" description="O-isoaspartyl threonine intermediate" evidence="3">
    <location>
        <position position="63"/>
    </location>
</feature>
<dbReference type="PRINTS" id="PR00139">
    <property type="entry name" value="ASNGLNASE"/>
</dbReference>
<dbReference type="InterPro" id="IPR020827">
    <property type="entry name" value="Asparaginase/glutaminase_AS1"/>
</dbReference>
<feature type="active site" evidence="5">
    <location>
        <position position="63"/>
    </location>
</feature>
<dbReference type="PROSITE" id="PS00917">
    <property type="entry name" value="ASN_GLN_ASE_2"/>
    <property type="match status" value="1"/>
</dbReference>
<dbReference type="SUPFAM" id="SSF53774">
    <property type="entry name" value="Glutaminase/Asparaginase"/>
    <property type="match status" value="1"/>
</dbReference>
<dbReference type="PIRSF" id="PIRSF001220">
    <property type="entry name" value="L-ASNase_gatD"/>
    <property type="match status" value="1"/>
</dbReference>
<feature type="domain" description="L-asparaginase N-terminal" evidence="9">
    <location>
        <begin position="54"/>
        <end position="244"/>
    </location>
</feature>
<reference evidence="11 12" key="1">
    <citation type="submission" date="2017-08" db="EMBL/GenBank/DDBJ databases">
        <title>Infants hospitalized years apart are colonized by the same room-sourced microbial strains.</title>
        <authorList>
            <person name="Brooks B."/>
            <person name="Olm M.R."/>
            <person name="Firek B.A."/>
            <person name="Baker R."/>
            <person name="Thomas B.C."/>
            <person name="Morowitz M.J."/>
            <person name="Banfield J.F."/>
        </authorList>
    </citation>
    <scope>NUCLEOTIDE SEQUENCE [LARGE SCALE GENOMIC DNA]</scope>
    <source>
        <strain evidence="11">S2_005_003_R2_43</strain>
    </source>
</reference>
<dbReference type="EMBL" id="QFPN01000011">
    <property type="protein sequence ID" value="PZQ11599.1"/>
    <property type="molecule type" value="Genomic_DNA"/>
</dbReference>
<feature type="binding site" evidence="4">
    <location>
        <position position="110"/>
    </location>
    <ligand>
        <name>substrate</name>
    </ligand>
</feature>
<dbReference type="InterPro" id="IPR040919">
    <property type="entry name" value="Asparaginase_C"/>
</dbReference>
<dbReference type="PANTHER" id="PTHR11707">
    <property type="entry name" value="L-ASPARAGINASE"/>
    <property type="match status" value="1"/>
</dbReference>
<dbReference type="InterPro" id="IPR036152">
    <property type="entry name" value="Asp/glu_Ase-like_sf"/>
</dbReference>
<feature type="domain" description="Asparaginase/glutaminase C-terminal" evidence="10">
    <location>
        <begin position="266"/>
        <end position="375"/>
    </location>
</feature>
<keyword evidence="8" id="KW-0732">Signal</keyword>
<evidence type="ECO:0000256" key="7">
    <source>
        <dbReference type="RuleBase" id="RU004456"/>
    </source>
</evidence>
<feature type="active site" evidence="6">
    <location>
        <position position="143"/>
    </location>
</feature>
<dbReference type="GO" id="GO:0004067">
    <property type="term" value="F:asparaginase activity"/>
    <property type="evidence" value="ECO:0007669"/>
    <property type="project" value="UniProtKB-UniRule"/>
</dbReference>
<evidence type="ECO:0000259" key="9">
    <source>
        <dbReference type="Pfam" id="PF00710"/>
    </source>
</evidence>
<dbReference type="AlphaFoldDB" id="A0A2W5K6N1"/>
<evidence type="ECO:0000256" key="3">
    <source>
        <dbReference type="PIRSR" id="PIRSR001220-1"/>
    </source>
</evidence>
<evidence type="ECO:0000256" key="5">
    <source>
        <dbReference type="PROSITE-ProRule" id="PRU10099"/>
    </source>
</evidence>
<comment type="similarity">
    <text evidence="1 7">Belongs to the asparaginase 1 family.</text>
</comment>
<dbReference type="PROSITE" id="PS51732">
    <property type="entry name" value="ASN_GLN_ASE_3"/>
    <property type="match status" value="1"/>
</dbReference>
<dbReference type="InterPro" id="IPR006034">
    <property type="entry name" value="Asparaginase/glutaminase-like"/>
</dbReference>
<dbReference type="PIRSF" id="PIRSF500176">
    <property type="entry name" value="L_ASNase"/>
    <property type="match status" value="1"/>
</dbReference>
<evidence type="ECO:0000256" key="6">
    <source>
        <dbReference type="PROSITE-ProRule" id="PRU10100"/>
    </source>
</evidence>
<feature type="chain" id="PRO_5015959515" evidence="8">
    <location>
        <begin position="39"/>
        <end position="379"/>
    </location>
</feature>
<dbReference type="PROSITE" id="PS00144">
    <property type="entry name" value="ASN_GLN_ASE_1"/>
    <property type="match status" value="1"/>
</dbReference>
<dbReference type="FunFam" id="3.40.50.1170:FF:000001">
    <property type="entry name" value="L-asparaginase 2"/>
    <property type="match status" value="1"/>
</dbReference>
<dbReference type="InterPro" id="IPR027474">
    <property type="entry name" value="L-asparaginase_N"/>
</dbReference>
<organism evidence="11 12">
    <name type="scientific">Ancylobacter novellus</name>
    <name type="common">Thiobacillus novellus</name>
    <dbReference type="NCBI Taxonomy" id="921"/>
    <lineage>
        <taxon>Bacteria</taxon>
        <taxon>Pseudomonadati</taxon>
        <taxon>Pseudomonadota</taxon>
        <taxon>Alphaproteobacteria</taxon>
        <taxon>Hyphomicrobiales</taxon>
        <taxon>Xanthobacteraceae</taxon>
        <taxon>Ancylobacter</taxon>
    </lineage>
</organism>
<protein>
    <submittedName>
        <fullName evidence="11">L-asparaginase</fullName>
    </submittedName>
</protein>
<dbReference type="Gene3D" id="3.40.50.40">
    <property type="match status" value="1"/>
</dbReference>
<dbReference type="GO" id="GO:0006528">
    <property type="term" value="P:asparagine metabolic process"/>
    <property type="evidence" value="ECO:0007669"/>
    <property type="project" value="InterPro"/>
</dbReference>
<dbReference type="InterPro" id="IPR027473">
    <property type="entry name" value="L-asparaginase_C"/>
</dbReference>
<accession>A0A2W5K6N1</accession>
<dbReference type="CDD" id="cd08964">
    <property type="entry name" value="L-asparaginase_II"/>
    <property type="match status" value="1"/>
</dbReference>
<evidence type="ECO:0000259" key="10">
    <source>
        <dbReference type="Pfam" id="PF17763"/>
    </source>
</evidence>
<dbReference type="InterPro" id="IPR037152">
    <property type="entry name" value="L-asparaginase_N_sf"/>
</dbReference>
<evidence type="ECO:0000256" key="4">
    <source>
        <dbReference type="PIRSR" id="PIRSR001220-2"/>
    </source>
</evidence>
<name>A0A2W5K6N1_ANCNO</name>
<comment type="caution">
    <text evidence="11">The sequence shown here is derived from an EMBL/GenBank/DDBJ whole genome shotgun (WGS) entry which is preliminary data.</text>
</comment>
<feature type="binding site" evidence="4">
    <location>
        <begin position="143"/>
        <end position="144"/>
    </location>
    <ligand>
        <name>substrate</name>
    </ligand>
</feature>
<dbReference type="Pfam" id="PF00710">
    <property type="entry name" value="Asparaginase"/>
    <property type="match status" value="1"/>
</dbReference>
<gene>
    <name evidence="11" type="ORF">DI565_17835</name>
</gene>
<dbReference type="Gene3D" id="3.40.50.1170">
    <property type="entry name" value="L-asparaginase, N-terminal domain"/>
    <property type="match status" value="1"/>
</dbReference>
<evidence type="ECO:0000313" key="11">
    <source>
        <dbReference type="EMBL" id="PZQ11599.1"/>
    </source>
</evidence>
<dbReference type="Proteomes" id="UP000249577">
    <property type="component" value="Unassembled WGS sequence"/>
</dbReference>
<evidence type="ECO:0000256" key="8">
    <source>
        <dbReference type="SAM" id="SignalP"/>
    </source>
</evidence>
<sequence>MATSATATSALRPIPHVLAAIGGAALLALAAPATPAFAQEAAAPQASQETKKPNIVIIGTGGTIAGAGASSVNTGDYDSAKVAVDKIIAAVPELKQVANVKGEQIFQIGSESYNDERMLKLAKRISELVKQPDVDAVMVTHGTDTIEETSYLLNLTLKTDKPVVIIGAMRPGTALSADGPLNLYNAAVVAASPESKGKGVLVVMNDEIHSARDVTKSNALKVETFKSLYGPLGVVVESKPYYYRLPARPHTTATEFDIDQITALPKVDVFYAHTSMDPKVLGAIADLGGKALIYGGTGNGSVADYMEEPLKEVRKKGLIVVRATRTGSGQVVHNGEEKDDENDWIVAADQTPQKARLLVSLALTKTQNPKEIEKILYKY</sequence>
<dbReference type="PANTHER" id="PTHR11707:SF28">
    <property type="entry name" value="60 KDA LYSOPHOSPHOLIPASE"/>
    <property type="match status" value="1"/>
</dbReference>
<proteinExistence type="inferred from homology"/>
<feature type="signal peptide" evidence="8">
    <location>
        <begin position="1"/>
        <end position="38"/>
    </location>
</feature>
<evidence type="ECO:0000256" key="2">
    <source>
        <dbReference type="ARBA" id="ARBA00022801"/>
    </source>
</evidence>
<dbReference type="Pfam" id="PF17763">
    <property type="entry name" value="Asparaginase_C"/>
    <property type="match status" value="1"/>
</dbReference>
<dbReference type="InterPro" id="IPR004550">
    <property type="entry name" value="AsnASE_II"/>
</dbReference>
<dbReference type="InterPro" id="IPR027475">
    <property type="entry name" value="Asparaginase/glutaminase_AS2"/>
</dbReference>
<evidence type="ECO:0000256" key="1">
    <source>
        <dbReference type="ARBA" id="ARBA00010518"/>
    </source>
</evidence>
<keyword evidence="2" id="KW-0378">Hydrolase</keyword>